<dbReference type="Gene3D" id="1.10.510.10">
    <property type="entry name" value="Transferase(Phosphotransferase) domain 1"/>
    <property type="match status" value="1"/>
</dbReference>
<evidence type="ECO:0000259" key="9">
    <source>
        <dbReference type="PROSITE" id="PS50011"/>
    </source>
</evidence>
<evidence type="ECO:0000313" key="11">
    <source>
        <dbReference type="Proteomes" id="UP000241546"/>
    </source>
</evidence>
<dbReference type="RefSeq" id="XP_024746044.1">
    <property type="nucleotide sequence ID" value="XM_024895733.1"/>
</dbReference>
<dbReference type="EC" id="2.7.11.1" evidence="1"/>
<evidence type="ECO:0000256" key="7">
    <source>
        <dbReference type="ARBA" id="ARBA00047899"/>
    </source>
</evidence>
<evidence type="ECO:0000256" key="6">
    <source>
        <dbReference type="ARBA" id="ARBA00022840"/>
    </source>
</evidence>
<evidence type="ECO:0000313" key="10">
    <source>
        <dbReference type="EMBL" id="PTB62724.1"/>
    </source>
</evidence>
<dbReference type="GO" id="GO:0006356">
    <property type="term" value="P:regulation of transcription by RNA polymerase I"/>
    <property type="evidence" value="ECO:0007669"/>
    <property type="project" value="TreeGrafter"/>
</dbReference>
<reference evidence="11" key="1">
    <citation type="submission" date="2016-07" db="EMBL/GenBank/DDBJ databases">
        <title>Multiple horizontal gene transfer events from other fungi enriched the ability of initially mycotrophic Trichoderma (Ascomycota) to feed on dead plant biomass.</title>
        <authorList>
            <consortium name="DOE Joint Genome Institute"/>
            <person name="Atanasova L."/>
            <person name="Chenthamara K."/>
            <person name="Zhang J."/>
            <person name="Grujic M."/>
            <person name="Henrissat B."/>
            <person name="Kuo A."/>
            <person name="Aerts A."/>
            <person name="Salamov A."/>
            <person name="Lipzen A."/>
            <person name="Labutti K."/>
            <person name="Barry K."/>
            <person name="Miao Y."/>
            <person name="Rahimi M.J."/>
            <person name="Shen Q."/>
            <person name="Grigoriev I.V."/>
            <person name="Kubicek C.P."/>
            <person name="Druzhinina I.S."/>
        </authorList>
    </citation>
    <scope>NUCLEOTIDE SEQUENCE [LARGE SCALE GENOMIC DNA]</scope>
    <source>
        <strain evidence="11">TUCIM 6016</strain>
    </source>
</reference>
<dbReference type="AlphaFoldDB" id="A0A2T4B074"/>
<feature type="domain" description="Protein kinase" evidence="9">
    <location>
        <begin position="1"/>
        <end position="285"/>
    </location>
</feature>
<evidence type="ECO:0000256" key="1">
    <source>
        <dbReference type="ARBA" id="ARBA00012513"/>
    </source>
</evidence>
<dbReference type="GO" id="GO:0005634">
    <property type="term" value="C:nucleus"/>
    <property type="evidence" value="ECO:0007669"/>
    <property type="project" value="TreeGrafter"/>
</dbReference>
<dbReference type="GO" id="GO:0005524">
    <property type="term" value="F:ATP binding"/>
    <property type="evidence" value="ECO:0007669"/>
    <property type="project" value="UniProtKB-KW"/>
</dbReference>
<dbReference type="Gene3D" id="3.30.200.20">
    <property type="entry name" value="Phosphorylase Kinase, domain 1"/>
    <property type="match status" value="1"/>
</dbReference>
<dbReference type="GO" id="GO:0006974">
    <property type="term" value="P:DNA damage response"/>
    <property type="evidence" value="ECO:0007669"/>
    <property type="project" value="TreeGrafter"/>
</dbReference>
<keyword evidence="5 10" id="KW-0418">Kinase</keyword>
<keyword evidence="4" id="KW-0547">Nucleotide-binding</keyword>
<accession>A0A2T4B074</accession>
<keyword evidence="6" id="KW-0067">ATP-binding</keyword>
<evidence type="ECO:0000256" key="4">
    <source>
        <dbReference type="ARBA" id="ARBA00022741"/>
    </source>
</evidence>
<dbReference type="PANTHER" id="PTHR24054">
    <property type="entry name" value="CASEIN KINASE II SUBUNIT ALPHA"/>
    <property type="match status" value="1"/>
</dbReference>
<dbReference type="OrthoDB" id="10254671at2759"/>
<evidence type="ECO:0000256" key="2">
    <source>
        <dbReference type="ARBA" id="ARBA00022527"/>
    </source>
</evidence>
<dbReference type="GO" id="GO:0005829">
    <property type="term" value="C:cytosol"/>
    <property type="evidence" value="ECO:0007669"/>
    <property type="project" value="TreeGrafter"/>
</dbReference>
<dbReference type="GO" id="GO:0006359">
    <property type="term" value="P:regulation of transcription by RNA polymerase III"/>
    <property type="evidence" value="ECO:0007669"/>
    <property type="project" value="TreeGrafter"/>
</dbReference>
<dbReference type="SMART" id="SM00220">
    <property type="entry name" value="S_TKc"/>
    <property type="match status" value="1"/>
</dbReference>
<dbReference type="Proteomes" id="UP000241546">
    <property type="component" value="Unassembled WGS sequence"/>
</dbReference>
<dbReference type="InterPro" id="IPR011009">
    <property type="entry name" value="Kinase-like_dom_sf"/>
</dbReference>
<proteinExistence type="predicted"/>
<keyword evidence="2" id="KW-0723">Serine/threonine-protein kinase</keyword>
<organism evidence="10 11">
    <name type="scientific">Trichoderma citrinoviride</name>
    <dbReference type="NCBI Taxonomy" id="58853"/>
    <lineage>
        <taxon>Eukaryota</taxon>
        <taxon>Fungi</taxon>
        <taxon>Dikarya</taxon>
        <taxon>Ascomycota</taxon>
        <taxon>Pezizomycotina</taxon>
        <taxon>Sordariomycetes</taxon>
        <taxon>Hypocreomycetidae</taxon>
        <taxon>Hypocreales</taxon>
        <taxon>Hypocreaceae</taxon>
        <taxon>Trichoderma</taxon>
    </lineage>
</organism>
<dbReference type="GO" id="GO:0004674">
    <property type="term" value="F:protein serine/threonine kinase activity"/>
    <property type="evidence" value="ECO:0007669"/>
    <property type="project" value="UniProtKB-KW"/>
</dbReference>
<evidence type="ECO:0000256" key="5">
    <source>
        <dbReference type="ARBA" id="ARBA00022777"/>
    </source>
</evidence>
<dbReference type="GeneID" id="36603851"/>
<dbReference type="CDD" id="cd14132">
    <property type="entry name" value="STKc_CK2_alpha"/>
    <property type="match status" value="1"/>
</dbReference>
<dbReference type="InterPro" id="IPR000719">
    <property type="entry name" value="Prot_kinase_dom"/>
</dbReference>
<dbReference type="InterPro" id="IPR045216">
    <property type="entry name" value="CK2_alpha"/>
</dbReference>
<dbReference type="PANTHER" id="PTHR24054:SF0">
    <property type="entry name" value="CASEIN KINASE II SUBUNIT ALPHA"/>
    <property type="match status" value="1"/>
</dbReference>
<sequence length="296" mass="34502">MSGLIKGSGKYADIFKAVRVRDREKCIIRPAKEVGRPGIEQEIKILRFLKGGPNILDLEDIVRENQAGTPSLVFEYVENIDFRCLYPTFGEEDARYYMKELLEALQFCHGSSIMHRNVRPHNIMFDHSRRKLRLFGWEYAEVYVANSRYSVRVGQGVIKAPELLLQHEEYDCSLDMWNAGVVFASIIFRKEPFFHGASNFHLLQTIARVLGTKGLLNYVEKYDIETTPNDVDAIPYFQKRDWRSFIDERNEKSSSNEAVDLVDKLLQWDHKQRLTATEALNHPYFRWQSTKESPCL</sequence>
<comment type="catalytic activity">
    <reaction evidence="7">
        <text>L-threonyl-[protein] + ATP = O-phospho-L-threonyl-[protein] + ADP + H(+)</text>
        <dbReference type="Rhea" id="RHEA:46608"/>
        <dbReference type="Rhea" id="RHEA-COMP:11060"/>
        <dbReference type="Rhea" id="RHEA-COMP:11605"/>
        <dbReference type="ChEBI" id="CHEBI:15378"/>
        <dbReference type="ChEBI" id="CHEBI:30013"/>
        <dbReference type="ChEBI" id="CHEBI:30616"/>
        <dbReference type="ChEBI" id="CHEBI:61977"/>
        <dbReference type="ChEBI" id="CHEBI:456216"/>
        <dbReference type="EC" id="2.7.11.1"/>
    </reaction>
</comment>
<evidence type="ECO:0000256" key="8">
    <source>
        <dbReference type="ARBA" id="ARBA00048679"/>
    </source>
</evidence>
<dbReference type="GO" id="GO:0051726">
    <property type="term" value="P:regulation of cell cycle"/>
    <property type="evidence" value="ECO:0007669"/>
    <property type="project" value="TreeGrafter"/>
</dbReference>
<dbReference type="GO" id="GO:0005956">
    <property type="term" value="C:protein kinase CK2 complex"/>
    <property type="evidence" value="ECO:0007669"/>
    <property type="project" value="TreeGrafter"/>
</dbReference>
<dbReference type="Pfam" id="PF00069">
    <property type="entry name" value="Pkinase"/>
    <property type="match status" value="1"/>
</dbReference>
<gene>
    <name evidence="10" type="ORF">BBK36DRAFT_1172480</name>
</gene>
<dbReference type="FunFam" id="3.30.200.20:FF:000088">
    <property type="entry name" value="Casein kinase II subunit alpha"/>
    <property type="match status" value="1"/>
</dbReference>
<comment type="catalytic activity">
    <reaction evidence="8">
        <text>L-seryl-[protein] + ATP = O-phospho-L-seryl-[protein] + ADP + H(+)</text>
        <dbReference type="Rhea" id="RHEA:17989"/>
        <dbReference type="Rhea" id="RHEA-COMP:9863"/>
        <dbReference type="Rhea" id="RHEA-COMP:11604"/>
        <dbReference type="ChEBI" id="CHEBI:15378"/>
        <dbReference type="ChEBI" id="CHEBI:29999"/>
        <dbReference type="ChEBI" id="CHEBI:30616"/>
        <dbReference type="ChEBI" id="CHEBI:83421"/>
        <dbReference type="ChEBI" id="CHEBI:456216"/>
        <dbReference type="EC" id="2.7.11.1"/>
    </reaction>
</comment>
<evidence type="ECO:0000256" key="3">
    <source>
        <dbReference type="ARBA" id="ARBA00022679"/>
    </source>
</evidence>
<dbReference type="PROSITE" id="PS50011">
    <property type="entry name" value="PROTEIN_KINASE_DOM"/>
    <property type="match status" value="1"/>
</dbReference>
<dbReference type="FunFam" id="1.10.510.10:FF:000059">
    <property type="entry name" value="Casein kinase II subunit alpha"/>
    <property type="match status" value="1"/>
</dbReference>
<dbReference type="EMBL" id="KZ680222">
    <property type="protein sequence ID" value="PTB62724.1"/>
    <property type="molecule type" value="Genomic_DNA"/>
</dbReference>
<keyword evidence="11" id="KW-1185">Reference proteome</keyword>
<protein>
    <recommendedName>
        <fullName evidence="1">non-specific serine/threonine protein kinase</fullName>
        <ecNumber evidence="1">2.7.11.1</ecNumber>
    </recommendedName>
</protein>
<keyword evidence="3" id="KW-0808">Transferase</keyword>
<dbReference type="SUPFAM" id="SSF56112">
    <property type="entry name" value="Protein kinase-like (PK-like)"/>
    <property type="match status" value="1"/>
</dbReference>
<name>A0A2T4B074_9HYPO</name>